<feature type="domain" description="T2SS protein K second SAM-like" evidence="12">
    <location>
        <begin position="263"/>
        <end position="311"/>
    </location>
</feature>
<dbReference type="Pfam" id="PF21687">
    <property type="entry name" value="T2SSK_1st"/>
    <property type="match status" value="1"/>
</dbReference>
<dbReference type="NCBIfam" id="NF037980">
    <property type="entry name" value="T2SS_GspK"/>
    <property type="match status" value="1"/>
</dbReference>
<dbReference type="Gene3D" id="1.10.40.60">
    <property type="entry name" value="EpsJ-like"/>
    <property type="match status" value="2"/>
</dbReference>
<name>A0A1J5RQ55_9ZZZZ</name>
<evidence type="ECO:0000256" key="7">
    <source>
        <dbReference type="ARBA" id="ARBA00022927"/>
    </source>
</evidence>
<evidence type="ECO:0000256" key="6">
    <source>
        <dbReference type="ARBA" id="ARBA00022692"/>
    </source>
</evidence>
<dbReference type="SUPFAM" id="SSF158544">
    <property type="entry name" value="GspK insert domain-like"/>
    <property type="match status" value="1"/>
</dbReference>
<evidence type="ECO:0000256" key="8">
    <source>
        <dbReference type="ARBA" id="ARBA00022989"/>
    </source>
</evidence>
<evidence type="ECO:0000313" key="14">
    <source>
        <dbReference type="EMBL" id="OIQ91619.1"/>
    </source>
</evidence>
<dbReference type="EMBL" id="MLJW01000254">
    <property type="protein sequence ID" value="OIQ91619.1"/>
    <property type="molecule type" value="Genomic_DNA"/>
</dbReference>
<keyword evidence="6 11" id="KW-0812">Transmembrane</keyword>
<dbReference type="Gene3D" id="3.30.1300.30">
    <property type="entry name" value="GSPII I/J protein-like"/>
    <property type="match status" value="1"/>
</dbReference>
<dbReference type="SUPFAM" id="SSF54523">
    <property type="entry name" value="Pili subunits"/>
    <property type="match status" value="1"/>
</dbReference>
<dbReference type="GO" id="GO:0005886">
    <property type="term" value="C:plasma membrane"/>
    <property type="evidence" value="ECO:0007669"/>
    <property type="project" value="UniProtKB-SubCell"/>
</dbReference>
<comment type="similarity">
    <text evidence="2">Belongs to the GSP K family.</text>
</comment>
<keyword evidence="9 11" id="KW-0472">Membrane</keyword>
<evidence type="ECO:0000256" key="9">
    <source>
        <dbReference type="ARBA" id="ARBA00023136"/>
    </source>
</evidence>
<evidence type="ECO:0000259" key="13">
    <source>
        <dbReference type="Pfam" id="PF21687"/>
    </source>
</evidence>
<dbReference type="Pfam" id="PF03934">
    <property type="entry name" value="T2SSK"/>
    <property type="match status" value="1"/>
</dbReference>
<proteinExistence type="inferred from homology"/>
<dbReference type="InterPro" id="IPR038072">
    <property type="entry name" value="GspK_central_sf"/>
</dbReference>
<keyword evidence="4" id="KW-1003">Cell membrane</keyword>
<evidence type="ECO:0000256" key="10">
    <source>
        <dbReference type="SAM" id="MobiDB-lite"/>
    </source>
</evidence>
<keyword evidence="3" id="KW-0813">Transport</keyword>
<protein>
    <submittedName>
        <fullName evidence="14">General secretion pathway protein K</fullName>
    </submittedName>
</protein>
<sequence>MKAQCNVSTAGFLRRGAPRVRPQKLGKARRACGKEPRRNIARPTPPRARGAALITALLIAALAAVMVSGMFWHQWAAISREQTAKQAAQARWILRGAVDWARLILREDARNSSVDTLSEPWAVPLAESRLSTFLATRGQSTASLPDAWLEGHITDAQSRFNLADLAPNGQPDPNAQAALQRLCATLGVAGSVADTIASGIALAQASNQPSTPAAPASPPGAAAPSATLPLRGLQDLARLSPEVAQALPALAPYVTLLPQPTPLNANTADATALAAVLDISADAAARLVQSRKTAYFRNTGDIGTALGAQAKPNLDPMLVGVSSGFFEATARVRIDRFEYAERALIQRVGLITQVLRMQRVPPWMAAARPSAS</sequence>
<keyword evidence="5" id="KW-0997">Cell inner membrane</keyword>
<reference evidence="14" key="1">
    <citation type="submission" date="2016-10" db="EMBL/GenBank/DDBJ databases">
        <title>Sequence of Gallionella enrichment culture.</title>
        <authorList>
            <person name="Poehlein A."/>
            <person name="Muehling M."/>
            <person name="Daniel R."/>
        </authorList>
    </citation>
    <scope>NUCLEOTIDE SEQUENCE</scope>
</reference>
<organism evidence="14">
    <name type="scientific">mine drainage metagenome</name>
    <dbReference type="NCBI Taxonomy" id="410659"/>
    <lineage>
        <taxon>unclassified sequences</taxon>
        <taxon>metagenomes</taxon>
        <taxon>ecological metagenomes</taxon>
    </lineage>
</organism>
<dbReference type="AlphaFoldDB" id="A0A1J5RQ55"/>
<dbReference type="PANTHER" id="PTHR38831">
    <property type="entry name" value="TYPE II SECRETION SYSTEM PROTEIN K"/>
    <property type="match status" value="1"/>
</dbReference>
<feature type="domain" description="T2SS protein K first SAM-like" evidence="13">
    <location>
        <begin position="158"/>
        <end position="259"/>
    </location>
</feature>
<dbReference type="InterPro" id="IPR005628">
    <property type="entry name" value="GspK"/>
</dbReference>
<dbReference type="PIRSF" id="PIRSF002786">
    <property type="entry name" value="XcpX"/>
    <property type="match status" value="1"/>
</dbReference>
<comment type="subcellular location">
    <subcellularLocation>
        <location evidence="1">Cell inner membrane</location>
    </subcellularLocation>
</comment>
<keyword evidence="8 11" id="KW-1133">Transmembrane helix</keyword>
<keyword evidence="7" id="KW-0653">Protein transport</keyword>
<evidence type="ECO:0000259" key="12">
    <source>
        <dbReference type="Pfam" id="PF03934"/>
    </source>
</evidence>
<dbReference type="PANTHER" id="PTHR38831:SF1">
    <property type="entry name" value="TYPE II SECRETION SYSTEM PROTEIN K-RELATED"/>
    <property type="match status" value="1"/>
</dbReference>
<gene>
    <name evidence="14" type="ORF">GALL_264800</name>
</gene>
<dbReference type="GO" id="GO:0009306">
    <property type="term" value="P:protein secretion"/>
    <property type="evidence" value="ECO:0007669"/>
    <property type="project" value="InterPro"/>
</dbReference>
<evidence type="ECO:0000256" key="5">
    <source>
        <dbReference type="ARBA" id="ARBA00022519"/>
    </source>
</evidence>
<comment type="caution">
    <text evidence="14">The sequence shown here is derived from an EMBL/GenBank/DDBJ whole genome shotgun (WGS) entry which is preliminary data.</text>
</comment>
<evidence type="ECO:0000256" key="3">
    <source>
        <dbReference type="ARBA" id="ARBA00022448"/>
    </source>
</evidence>
<dbReference type="InterPro" id="IPR049179">
    <property type="entry name" value="T2SSK_SAM-like_2nd"/>
</dbReference>
<dbReference type="InterPro" id="IPR045584">
    <property type="entry name" value="Pilin-like"/>
</dbReference>
<dbReference type="InterPro" id="IPR049031">
    <property type="entry name" value="T2SSK_SAM-like_1st"/>
</dbReference>
<evidence type="ECO:0000256" key="4">
    <source>
        <dbReference type="ARBA" id="ARBA00022475"/>
    </source>
</evidence>
<accession>A0A1J5RQ55</accession>
<evidence type="ECO:0000256" key="11">
    <source>
        <dbReference type="SAM" id="Phobius"/>
    </source>
</evidence>
<evidence type="ECO:0000256" key="1">
    <source>
        <dbReference type="ARBA" id="ARBA00004533"/>
    </source>
</evidence>
<feature type="region of interest" description="Disordered" evidence="10">
    <location>
        <begin position="207"/>
        <end position="226"/>
    </location>
</feature>
<evidence type="ECO:0000256" key="2">
    <source>
        <dbReference type="ARBA" id="ARBA00007246"/>
    </source>
</evidence>
<feature type="region of interest" description="Disordered" evidence="10">
    <location>
        <begin position="23"/>
        <end position="46"/>
    </location>
</feature>
<feature type="transmembrane region" description="Helical" evidence="11">
    <location>
        <begin position="51"/>
        <end position="72"/>
    </location>
</feature>